<comment type="caution">
    <text evidence="17">The sequence shown here is derived from an EMBL/GenBank/DDBJ whole genome shotgun (WGS) entry which is preliminary data.</text>
</comment>
<dbReference type="SUPFAM" id="SSF52335">
    <property type="entry name" value="Methylglyoxal synthase-like"/>
    <property type="match status" value="1"/>
</dbReference>
<dbReference type="PROSITE" id="PS51257">
    <property type="entry name" value="PROKAR_LIPOPROTEIN"/>
    <property type="match status" value="1"/>
</dbReference>
<feature type="binding site" evidence="14">
    <location>
        <position position="825"/>
    </location>
    <ligand>
        <name>ATP</name>
        <dbReference type="ChEBI" id="CHEBI:30616"/>
        <label>2</label>
    </ligand>
</feature>
<feature type="binding site" evidence="14">
    <location>
        <position position="301"/>
    </location>
    <ligand>
        <name>Mn(2+)</name>
        <dbReference type="ChEBI" id="CHEBI:29035"/>
        <label>2</label>
    </ligand>
</feature>
<keyword evidence="8 14" id="KW-0547">Nucleotide-binding</keyword>
<keyword evidence="4 14" id="KW-0436">Ligase</keyword>
<evidence type="ECO:0000256" key="7">
    <source>
        <dbReference type="ARBA" id="ARBA00022737"/>
    </source>
</evidence>
<comment type="pathway">
    <text evidence="14">Pyrimidine metabolism; UMP biosynthesis via de novo pathway; (S)-dihydroorotate from bicarbonate: step 1/3.</text>
</comment>
<feature type="binding site" evidence="14">
    <location>
        <position position="299"/>
    </location>
    <ligand>
        <name>Mg(2+)</name>
        <dbReference type="ChEBI" id="CHEBI:18420"/>
        <label>1</label>
    </ligand>
</feature>
<feature type="binding site" evidence="14">
    <location>
        <position position="879"/>
    </location>
    <ligand>
        <name>Mn(2+)</name>
        <dbReference type="ChEBI" id="CHEBI:29035"/>
        <label>4</label>
    </ligand>
</feature>
<dbReference type="RefSeq" id="WP_167953434.1">
    <property type="nucleotide sequence ID" value="NZ_JAATJE010000001.1"/>
</dbReference>
<feature type="binding site" evidence="14">
    <location>
        <position position="299"/>
    </location>
    <ligand>
        <name>ATP</name>
        <dbReference type="ChEBI" id="CHEBI:30616"/>
        <label>1</label>
    </ligand>
</feature>
<feature type="binding site" evidence="14">
    <location>
        <position position="285"/>
    </location>
    <ligand>
        <name>Mg(2+)</name>
        <dbReference type="ChEBI" id="CHEBI:18420"/>
        <label>1</label>
    </ligand>
</feature>
<evidence type="ECO:0000313" key="17">
    <source>
        <dbReference type="EMBL" id="NJC33449.1"/>
    </source>
</evidence>
<feature type="region of interest" description="Carboxyphosphate synthetic domain" evidence="14">
    <location>
        <begin position="1"/>
        <end position="402"/>
    </location>
</feature>
<evidence type="ECO:0000256" key="13">
    <source>
        <dbReference type="ARBA" id="ARBA00047359"/>
    </source>
</evidence>
<feature type="binding site" evidence="14">
    <location>
        <position position="877"/>
    </location>
    <ligand>
        <name>ATP</name>
        <dbReference type="ChEBI" id="CHEBI:30616"/>
        <label>2</label>
    </ligand>
</feature>
<feature type="binding site" evidence="14">
    <location>
        <position position="879"/>
    </location>
    <ligand>
        <name>Mg(2+)</name>
        <dbReference type="ChEBI" id="CHEBI:18420"/>
        <label>4</label>
    </ligand>
</feature>
<keyword evidence="18" id="KW-1185">Reference proteome</keyword>
<keyword evidence="12" id="KW-0464">Manganese</keyword>
<dbReference type="Gene3D" id="1.10.1030.10">
    <property type="entry name" value="Carbamoyl-phosphate synthetase, large subunit oligomerisation domain"/>
    <property type="match status" value="1"/>
</dbReference>
<dbReference type="PANTHER" id="PTHR11405:SF53">
    <property type="entry name" value="CARBAMOYL-PHOSPHATE SYNTHASE [AMMONIA], MITOCHONDRIAL"/>
    <property type="match status" value="1"/>
</dbReference>
<evidence type="ECO:0000256" key="2">
    <source>
        <dbReference type="ARBA" id="ARBA00009799"/>
    </source>
</evidence>
<dbReference type="HAMAP" id="MF_01210_A">
    <property type="entry name" value="CPSase_L_chain_A"/>
    <property type="match status" value="1"/>
</dbReference>
<dbReference type="SMART" id="SM00851">
    <property type="entry name" value="MGS"/>
    <property type="match status" value="1"/>
</dbReference>
<feature type="binding site" evidence="14">
    <location>
        <position position="210"/>
    </location>
    <ligand>
        <name>ATP</name>
        <dbReference type="ChEBI" id="CHEBI:30616"/>
        <label>1</label>
    </ligand>
</feature>
<dbReference type="CDD" id="cd01424">
    <property type="entry name" value="MGS_CPS_II"/>
    <property type="match status" value="1"/>
</dbReference>
<dbReference type="Gene3D" id="3.40.50.1380">
    <property type="entry name" value="Methylglyoxal synthase-like domain"/>
    <property type="match status" value="1"/>
</dbReference>
<dbReference type="SUPFAM" id="SSF48108">
    <property type="entry name" value="Carbamoyl phosphate synthetase, large subunit connection domain"/>
    <property type="match status" value="1"/>
</dbReference>
<feature type="binding site" evidence="14">
    <location>
        <position position="877"/>
    </location>
    <ligand>
        <name>Mg(2+)</name>
        <dbReference type="ChEBI" id="CHEBI:18420"/>
        <label>4</label>
    </ligand>
</feature>
<feature type="binding site" evidence="14">
    <location>
        <position position="301"/>
    </location>
    <ligand>
        <name>Mg(2+)</name>
        <dbReference type="ChEBI" id="CHEBI:18420"/>
        <label>2</label>
    </ligand>
</feature>
<feature type="binding site" evidence="14">
    <location>
        <position position="299"/>
    </location>
    <ligand>
        <name>Mn(2+)</name>
        <dbReference type="ChEBI" id="CHEBI:29035"/>
        <label>2</label>
    </ligand>
</feature>
<feature type="binding site" evidence="14">
    <location>
        <position position="175"/>
    </location>
    <ligand>
        <name>ATP</name>
        <dbReference type="ChEBI" id="CHEBI:30616"/>
        <label>1</label>
    </ligand>
</feature>
<keyword evidence="3 14" id="KW-0055">Arginine biosynthesis</keyword>
<dbReference type="PROSITE" id="PS00866">
    <property type="entry name" value="CPSASE_1"/>
    <property type="match status" value="1"/>
</dbReference>
<dbReference type="InterPro" id="IPR033937">
    <property type="entry name" value="MGS_CPS_CarB"/>
</dbReference>
<comment type="catalytic activity">
    <reaction evidence="13 14">
        <text>hydrogencarbonate + NH4(+) + 2 ATP = carbamoyl phosphate + 2 ADP + phosphate + 2 H(+)</text>
        <dbReference type="Rhea" id="RHEA:18029"/>
        <dbReference type="ChEBI" id="CHEBI:15378"/>
        <dbReference type="ChEBI" id="CHEBI:17544"/>
        <dbReference type="ChEBI" id="CHEBI:28938"/>
        <dbReference type="ChEBI" id="CHEBI:30616"/>
        <dbReference type="ChEBI" id="CHEBI:43474"/>
        <dbReference type="ChEBI" id="CHEBI:58228"/>
        <dbReference type="ChEBI" id="CHEBI:456216"/>
        <dbReference type="EC" id="6.3.4.16"/>
    </reaction>
</comment>
<feature type="binding site" evidence="14">
    <location>
        <position position="285"/>
    </location>
    <ligand>
        <name>Mn(2+)</name>
        <dbReference type="ChEBI" id="CHEBI:29035"/>
        <label>1</label>
    </ligand>
</feature>
<dbReference type="InterPro" id="IPR016185">
    <property type="entry name" value="PreATP-grasp_dom_sf"/>
</dbReference>
<feature type="binding site" evidence="14">
    <location>
        <position position="865"/>
    </location>
    <ligand>
        <name>Mg(2+)</name>
        <dbReference type="ChEBI" id="CHEBI:18420"/>
        <label>3</label>
    </ligand>
</feature>
<reference evidence="17 18" key="1">
    <citation type="submission" date="2020-03" db="EMBL/GenBank/DDBJ databases">
        <title>Genomic Encyclopedia of Type Strains, Phase IV (KMG-IV): sequencing the most valuable type-strain genomes for metagenomic binning, comparative biology and taxonomic classification.</title>
        <authorList>
            <person name="Goeker M."/>
        </authorList>
    </citation>
    <scope>NUCLEOTIDE SEQUENCE [LARGE SCALE GENOMIC DNA]</scope>
    <source>
        <strain evidence="17 18">DSM 27651</strain>
    </source>
</reference>
<dbReference type="Pfam" id="PF02786">
    <property type="entry name" value="CPSase_L_D2"/>
    <property type="match status" value="2"/>
</dbReference>
<dbReference type="Proteomes" id="UP000734218">
    <property type="component" value="Unassembled WGS sequence"/>
</dbReference>
<feature type="binding site" evidence="14">
    <location>
        <position position="823"/>
    </location>
    <ligand>
        <name>ATP</name>
        <dbReference type="ChEBI" id="CHEBI:30616"/>
        <label>2</label>
    </ligand>
</feature>
<feature type="binding site" evidence="14">
    <location>
        <position position="877"/>
    </location>
    <ligand>
        <name>Mg(2+)</name>
        <dbReference type="ChEBI" id="CHEBI:18420"/>
        <label>3</label>
    </ligand>
</feature>
<keyword evidence="7 14" id="KW-0677">Repeat</keyword>
<feature type="binding site" evidence="14">
    <location>
        <position position="865"/>
    </location>
    <ligand>
        <name>ATP</name>
        <dbReference type="ChEBI" id="CHEBI:30616"/>
        <label>2</label>
    </ligand>
</feature>
<keyword evidence="6" id="KW-0479">Metal-binding</keyword>
<feature type="binding site" evidence="14">
    <location>
        <position position="797"/>
    </location>
    <ligand>
        <name>ATP</name>
        <dbReference type="ChEBI" id="CHEBI:30616"/>
        <label>2</label>
    </ligand>
</feature>
<dbReference type="NCBIfam" id="TIGR01369">
    <property type="entry name" value="CPSaseII_lrg"/>
    <property type="match status" value="1"/>
</dbReference>
<evidence type="ECO:0000313" key="18">
    <source>
        <dbReference type="Proteomes" id="UP000734218"/>
    </source>
</evidence>
<dbReference type="InterPro" id="IPR058047">
    <property type="entry name" value="CPSase_preATP-grasp"/>
</dbReference>
<comment type="pathway">
    <text evidence="1 14">Amino-acid biosynthesis; L-arginine biosynthesis; carbamoyl phosphate from bicarbonate: step 1/1.</text>
</comment>
<feature type="binding site" evidence="14">
    <location>
        <position position="865"/>
    </location>
    <ligand>
        <name>Mn(2+)</name>
        <dbReference type="ChEBI" id="CHEBI:29035"/>
        <label>3</label>
    </ligand>
</feature>
<evidence type="ECO:0000256" key="10">
    <source>
        <dbReference type="ARBA" id="ARBA00022842"/>
    </source>
</evidence>
<keyword evidence="9 14" id="KW-0067">ATP-binding</keyword>
<dbReference type="SMART" id="SM01096">
    <property type="entry name" value="CPSase_L_D3"/>
    <property type="match status" value="1"/>
</dbReference>
<gene>
    <name evidence="14" type="primary">carB</name>
    <name evidence="17" type="ORF">GGR88_000923</name>
</gene>
<feature type="binding site" evidence="14">
    <location>
        <position position="299"/>
    </location>
    <ligand>
        <name>Mg(2+)</name>
        <dbReference type="ChEBI" id="CHEBI:18420"/>
        <label>2</label>
    </ligand>
</feature>
<dbReference type="PROSITE" id="PS00867">
    <property type="entry name" value="CPSASE_2"/>
    <property type="match status" value="2"/>
</dbReference>
<feature type="binding site" evidence="14">
    <location>
        <position position="877"/>
    </location>
    <ligand>
        <name>Mn(2+)</name>
        <dbReference type="ChEBI" id="CHEBI:29035"/>
        <label>4</label>
    </ligand>
</feature>
<dbReference type="PROSITE" id="PS51855">
    <property type="entry name" value="MGS"/>
    <property type="match status" value="1"/>
</dbReference>
<feature type="domain" description="MGS-like" evidence="16">
    <location>
        <begin position="972"/>
        <end position="1111"/>
    </location>
</feature>
<evidence type="ECO:0000256" key="8">
    <source>
        <dbReference type="ARBA" id="ARBA00022741"/>
    </source>
</evidence>
<keyword evidence="10" id="KW-0460">Magnesium</keyword>
<dbReference type="InterPro" id="IPR011607">
    <property type="entry name" value="MGS-like_dom"/>
</dbReference>
<feature type="region of interest" description="Allosteric domain" evidence="14">
    <location>
        <begin position="972"/>
        <end position="1111"/>
    </location>
</feature>
<feature type="binding site" evidence="14">
    <location>
        <position position="751"/>
    </location>
    <ligand>
        <name>ATP</name>
        <dbReference type="ChEBI" id="CHEBI:30616"/>
        <label>2</label>
    </ligand>
</feature>
<dbReference type="Pfam" id="PF02787">
    <property type="entry name" value="CPSase_L_D3"/>
    <property type="match status" value="1"/>
</dbReference>
<feature type="binding site" evidence="14">
    <location>
        <position position="877"/>
    </location>
    <ligand>
        <name>Mn(2+)</name>
        <dbReference type="ChEBI" id="CHEBI:29035"/>
        <label>3</label>
    </ligand>
</feature>
<dbReference type="EC" id="6.3.4.16" evidence="14"/>
<feature type="binding site" evidence="14">
    <location>
        <position position="243"/>
    </location>
    <ligand>
        <name>ATP</name>
        <dbReference type="ChEBI" id="CHEBI:30616"/>
        <label>1</label>
    </ligand>
</feature>
<dbReference type="InterPro" id="IPR011761">
    <property type="entry name" value="ATP-grasp"/>
</dbReference>
<evidence type="ECO:0000256" key="5">
    <source>
        <dbReference type="ARBA" id="ARBA00022605"/>
    </source>
</evidence>
<evidence type="ECO:0000256" key="4">
    <source>
        <dbReference type="ARBA" id="ARBA00022598"/>
    </source>
</evidence>
<evidence type="ECO:0000256" key="12">
    <source>
        <dbReference type="ARBA" id="ARBA00023211"/>
    </source>
</evidence>
<evidence type="ECO:0000256" key="9">
    <source>
        <dbReference type="ARBA" id="ARBA00022840"/>
    </source>
</evidence>
<feature type="binding site" evidence="14">
    <location>
        <position position="129"/>
    </location>
    <ligand>
        <name>ATP</name>
        <dbReference type="ChEBI" id="CHEBI:30616"/>
        <label>1</label>
    </ligand>
</feature>
<feature type="binding site" evidence="14">
    <location>
        <position position="299"/>
    </location>
    <ligand>
        <name>Mn(2+)</name>
        <dbReference type="ChEBI" id="CHEBI:29035"/>
        <label>1</label>
    </ligand>
</feature>
<feature type="binding site" evidence="14">
    <location>
        <position position="215"/>
    </location>
    <ligand>
        <name>ATP</name>
        <dbReference type="ChEBI" id="CHEBI:30616"/>
        <label>1</label>
    </ligand>
</feature>
<comment type="catalytic activity">
    <reaction evidence="14">
        <text>hydrogencarbonate + L-glutamine + 2 ATP + H2O = carbamoyl phosphate + L-glutamate + 2 ADP + phosphate + 2 H(+)</text>
        <dbReference type="Rhea" id="RHEA:18633"/>
        <dbReference type="ChEBI" id="CHEBI:15377"/>
        <dbReference type="ChEBI" id="CHEBI:15378"/>
        <dbReference type="ChEBI" id="CHEBI:17544"/>
        <dbReference type="ChEBI" id="CHEBI:29985"/>
        <dbReference type="ChEBI" id="CHEBI:30616"/>
        <dbReference type="ChEBI" id="CHEBI:43474"/>
        <dbReference type="ChEBI" id="CHEBI:58228"/>
        <dbReference type="ChEBI" id="CHEBI:58359"/>
        <dbReference type="ChEBI" id="CHEBI:456216"/>
        <dbReference type="EC" id="6.3.5.5"/>
    </reaction>
</comment>
<evidence type="ECO:0000256" key="6">
    <source>
        <dbReference type="ARBA" id="ARBA00022723"/>
    </source>
</evidence>
<comment type="caution">
    <text evidence="14">Lacks conserved residue(s) required for the propagation of feature annotation.</text>
</comment>
<dbReference type="InterPro" id="IPR005483">
    <property type="entry name" value="CPSase_dom"/>
</dbReference>
<dbReference type="GO" id="GO:0004088">
    <property type="term" value="F:carbamoyl-phosphate synthase (glutamine-hydrolyzing) activity"/>
    <property type="evidence" value="ECO:0007669"/>
    <property type="project" value="UniProtKB-EC"/>
</dbReference>
<keyword evidence="5 14" id="KW-0028">Amino-acid biosynthesis</keyword>
<comment type="cofactor">
    <cofactor evidence="14">
        <name>Mg(2+)</name>
        <dbReference type="ChEBI" id="CHEBI:18420"/>
    </cofactor>
    <cofactor evidence="14">
        <name>Mn(2+)</name>
        <dbReference type="ChEBI" id="CHEBI:29035"/>
    </cofactor>
    <text evidence="14">Binds 4 Mg(2+) or Mn(2+) ions per subunit.</text>
</comment>
<name>A0ABX0XJE7_9SPHN</name>
<evidence type="ECO:0000256" key="11">
    <source>
        <dbReference type="ARBA" id="ARBA00022975"/>
    </source>
</evidence>
<dbReference type="InterPro" id="IPR005480">
    <property type="entry name" value="CPSase_lsu_oligo"/>
</dbReference>
<evidence type="ECO:0000256" key="3">
    <source>
        <dbReference type="ARBA" id="ARBA00022571"/>
    </source>
</evidence>
<dbReference type="PANTHER" id="PTHR11405">
    <property type="entry name" value="CARBAMOYLTRANSFERASE FAMILY MEMBER"/>
    <property type="match status" value="1"/>
</dbReference>
<dbReference type="NCBIfam" id="NF003671">
    <property type="entry name" value="PRK05294.1"/>
    <property type="match status" value="1"/>
</dbReference>
<sequence length="1111" mass="118826">MPKRTDISSILVIGAGPIVIGQACEFDYSGTQAIKALKDEGYRIVLVNSNPATIMTDPELADATYVEPITPEVVAKIIEVERPDAVLPTMGGQTALNTALALFRDGTLDRFGVRMIGADAEAIDKAEDRQKFKVAMDKIGLESARSHIAHNEADALVGLEKVGLPAIIRPSFTLGGTGGGVAYNREEFLDIVRKGLDASPTTEVLIEESLLGWKEYEMEVVRDRADNAIIICSIENVDPMGVHTGDSITVAPALTLTDKEYQQMRNASIAVLREIGVETGGSNVQFAVNPKDGRQIVIEMNPRVSRSSALASKATGFPIAKVAAKLAVGYTLDEIMNEITGATPAAFEPTIDYVVTKVPRFAFEKFRGAEETLSTAMKSVGEVMAIGRNFAESLQKALRGLETGLDGLDEVERLRGAPRDEIVAALAKATPDRLLVAAQALREGLGEAEIAQIAGFDPWFLERMNEIITAERKVEADGLPRDAEGLRHLKSLGFSDRRLARLALRSANIRGGMSVGIRRGGGLLHDALVAMTGGITEEEVRALRHRLGVHPVYKRIDTCAAEFDAKTPYMYSTYEAPAFGEPENEALPSDRRKIVILGGGPNRIGQGIEFDYCCCHACFALADAGYETIMVNCNPETVSTDYDTSDRLYFEPLTAEDVLELLRVEQSRGELVGVIVQYGGQTPLKLARALEAAGIPILGTSPDAIDLAEDRERFAKLVNDLKLLQPANGLARSREEAAAVADRIGYPVLMRPSYVLGGRAMEIVDGPAQLDAYISTAVQVSGDAPVLIDRYLRDAIEVDVDCIADGTDVVVAGVMQHIEEAGVHSGDSACSLPPYSLSSEVVDEISRQAVMLARALQVRGLMNAQFAVKDGAIYLIEVNPRASRTVPFVAKVVGVPVAKIAARVMAGEKLADLPAIPVPEGRIAIKEAVFPFARFPGTDPVLSPEMKSTGEVMGMAPDFATAFLKSQAGAGTVLPTGGTVFVSVKDGDKAVIEPAVASLIDMGFTIVATGGTAAHLRGRGLSVESVNKVAEGRPHIVDRMKDGDIALVFNTTEGWQSLQDSQSIRATSVAGRIPYFTTAAASVAAVRAIEALKAGGLEVRTLQSYHRASHA</sequence>
<comment type="function">
    <text evidence="14">Large subunit of the glutamine-dependent carbamoyl phosphate synthetase (CPSase). CPSase catalyzes the formation of carbamoyl phosphate from the ammonia moiety of glutamine, carbonate, and phosphate donated by ATP, constituting the first step of 2 biosynthetic pathways, one leading to arginine and/or urea and the other to pyrimidine nucleotides. The large subunit (synthetase) binds the substrates ammonia (free or transferred from glutamine from the small subunit), hydrogencarbonate and ATP and carries out an ATP-coupled ligase reaction, activating hydrogencarbonate by forming carboxy phosphate which reacts with ammonia to form carbamoyl phosphate.</text>
</comment>
<dbReference type="InterPro" id="IPR036897">
    <property type="entry name" value="CarbamoylP_synth_lsu_oligo_sf"/>
</dbReference>
<dbReference type="PRINTS" id="PR00098">
    <property type="entry name" value="CPSASE"/>
</dbReference>
<protein>
    <recommendedName>
        <fullName evidence="14">Carbamoyl phosphate synthase large chain</fullName>
        <ecNumber evidence="14">6.3.4.16</ecNumber>
        <ecNumber evidence="14">6.3.5.5</ecNumber>
    </recommendedName>
    <alternativeName>
        <fullName evidence="14">Carbamoyl phosphate synthetase ammonia chain</fullName>
    </alternativeName>
</protein>
<comment type="similarity">
    <text evidence="2 14">Belongs to the CarB family.</text>
</comment>
<feature type="binding site" evidence="14">
    <location>
        <position position="176"/>
    </location>
    <ligand>
        <name>ATP</name>
        <dbReference type="ChEBI" id="CHEBI:30616"/>
        <label>1</label>
    </ligand>
</feature>
<evidence type="ECO:0000256" key="14">
    <source>
        <dbReference type="HAMAP-Rule" id="MF_01210"/>
    </source>
</evidence>
<proteinExistence type="inferred from homology"/>
<feature type="binding site" evidence="14">
    <location>
        <position position="824"/>
    </location>
    <ligand>
        <name>ATP</name>
        <dbReference type="ChEBI" id="CHEBI:30616"/>
        <label>2</label>
    </ligand>
</feature>
<dbReference type="Pfam" id="PF02142">
    <property type="entry name" value="MGS"/>
    <property type="match status" value="1"/>
</dbReference>
<feature type="binding site" evidence="14">
    <location>
        <position position="241"/>
    </location>
    <ligand>
        <name>ATP</name>
        <dbReference type="ChEBI" id="CHEBI:30616"/>
        <label>1</label>
    </ligand>
</feature>
<dbReference type="Gene3D" id="3.30.470.20">
    <property type="entry name" value="ATP-grasp fold, B domain"/>
    <property type="match status" value="2"/>
</dbReference>
<feature type="domain" description="ATP-grasp" evidence="15">
    <location>
        <begin position="715"/>
        <end position="906"/>
    </location>
</feature>
<dbReference type="HAMAP" id="MF_01210_B">
    <property type="entry name" value="CPSase_L_chain_B"/>
    <property type="match status" value="1"/>
</dbReference>
<dbReference type="PROSITE" id="PS50975">
    <property type="entry name" value="ATP_GRASP"/>
    <property type="match status" value="2"/>
</dbReference>
<feature type="binding site" evidence="14">
    <location>
        <position position="822"/>
    </location>
    <ligand>
        <name>ATP</name>
        <dbReference type="ChEBI" id="CHEBI:30616"/>
        <label>2</label>
    </ligand>
</feature>
<dbReference type="SUPFAM" id="SSF52440">
    <property type="entry name" value="PreATP-grasp domain"/>
    <property type="match status" value="2"/>
</dbReference>
<comment type="subunit">
    <text evidence="14">Composed of two chains; the small (or glutamine) chain promotes the hydrolysis of glutamine to ammonia, which is used by the large (or ammonia) chain to synthesize carbamoyl phosphate. Tetramer of heterodimers (alpha,beta)4.</text>
</comment>
<feature type="binding site" evidence="14">
    <location>
        <position position="790"/>
    </location>
    <ligand>
        <name>ATP</name>
        <dbReference type="ChEBI" id="CHEBI:30616"/>
        <label>2</label>
    </ligand>
</feature>
<accession>A0ABX0XJE7</accession>
<keyword evidence="11 14" id="KW-0665">Pyrimidine biosynthesis</keyword>
<feature type="binding site" evidence="14">
    <location>
        <position position="792"/>
    </location>
    <ligand>
        <name>ATP</name>
        <dbReference type="ChEBI" id="CHEBI:30616"/>
        <label>2</label>
    </ligand>
</feature>
<feature type="binding site" evidence="14">
    <location>
        <position position="242"/>
    </location>
    <ligand>
        <name>ATP</name>
        <dbReference type="ChEBI" id="CHEBI:30616"/>
        <label>1</label>
    </ligand>
</feature>
<dbReference type="InterPro" id="IPR005479">
    <property type="entry name" value="CPAse_ATP-bd"/>
</dbReference>
<dbReference type="InterPro" id="IPR006275">
    <property type="entry name" value="CPSase_lsu"/>
</dbReference>
<dbReference type="EMBL" id="JAATJE010000001">
    <property type="protein sequence ID" value="NJC33449.1"/>
    <property type="molecule type" value="Genomic_DNA"/>
</dbReference>
<feature type="binding site" evidence="14">
    <location>
        <position position="285"/>
    </location>
    <ligand>
        <name>ATP</name>
        <dbReference type="ChEBI" id="CHEBI:30616"/>
        <label>1</label>
    </ligand>
</feature>
<evidence type="ECO:0000256" key="1">
    <source>
        <dbReference type="ARBA" id="ARBA00005077"/>
    </source>
</evidence>
<feature type="binding site" evidence="14">
    <location>
        <position position="208"/>
    </location>
    <ligand>
        <name>ATP</name>
        <dbReference type="ChEBI" id="CHEBI:30616"/>
        <label>1</label>
    </ligand>
</feature>
<comment type="domain">
    <text evidence="14">The large subunit is composed of 2 ATP-grasp domains that are involved in binding the 2 ATP molecules needed for carbamoyl phosphate synthesis. The N-terminal ATP-grasp domain (referred to as the carboxyphosphate synthetic component) catalyzes the ATP-dependent phosphorylation of hydrogencarbonate to carboxyphosphate and the subsequent nucleophilic attack by ammonia to form a carbamate intermediate. The C-terminal ATP-grasp domain (referred to as the carbamoyl phosphate synthetic component) then catalyzes the phosphorylation of carbamate with the second ATP to form the end product carbamoyl phosphate. The reactive and unstable enzyme intermediates are sequentially channeled from one active site to the next through the interior of the protein over a distance of at least 96 A.</text>
</comment>
<feature type="domain" description="ATP-grasp" evidence="15">
    <location>
        <begin position="133"/>
        <end position="328"/>
    </location>
</feature>
<organism evidence="17 18">
    <name type="scientific">Sphingomonas jejuensis</name>
    <dbReference type="NCBI Taxonomy" id="904715"/>
    <lineage>
        <taxon>Bacteria</taxon>
        <taxon>Pseudomonadati</taxon>
        <taxon>Pseudomonadota</taxon>
        <taxon>Alphaproteobacteria</taxon>
        <taxon>Sphingomonadales</taxon>
        <taxon>Sphingomonadaceae</taxon>
        <taxon>Sphingomonas</taxon>
    </lineage>
</organism>
<evidence type="ECO:0000259" key="16">
    <source>
        <dbReference type="PROSITE" id="PS51855"/>
    </source>
</evidence>
<dbReference type="InterPro" id="IPR036914">
    <property type="entry name" value="MGS-like_dom_sf"/>
</dbReference>
<feature type="binding site" evidence="14">
    <location>
        <position position="169"/>
    </location>
    <ligand>
        <name>ATP</name>
        <dbReference type="ChEBI" id="CHEBI:30616"/>
        <label>1</label>
    </ligand>
</feature>
<dbReference type="Gene3D" id="3.40.50.20">
    <property type="match status" value="2"/>
</dbReference>
<dbReference type="SUPFAM" id="SSF56059">
    <property type="entry name" value="Glutathione synthetase ATP-binding domain-like"/>
    <property type="match status" value="2"/>
</dbReference>
<dbReference type="EC" id="6.3.5.5" evidence="14"/>
<dbReference type="Pfam" id="PF25596">
    <property type="entry name" value="CPSase_L_D1"/>
    <property type="match status" value="2"/>
</dbReference>
<evidence type="ECO:0000259" key="15">
    <source>
        <dbReference type="PROSITE" id="PS50975"/>
    </source>
</evidence>